<gene>
    <name evidence="1" type="ORF">F2Q70_00038945</name>
</gene>
<sequence>MSIPAAAMEITFGWCGGEISDQLEADEEEKRREGGRDLLLHRLWSLLLGVTSESMGSSGKPLIIPYMASNN</sequence>
<evidence type="ECO:0000313" key="1">
    <source>
        <dbReference type="EMBL" id="KAF2591402.1"/>
    </source>
</evidence>
<proteinExistence type="predicted"/>
<name>A0A8S9KBG5_BRACR</name>
<reference evidence="1" key="1">
    <citation type="submission" date="2019-12" db="EMBL/GenBank/DDBJ databases">
        <title>Genome sequencing and annotation of Brassica cretica.</title>
        <authorList>
            <person name="Studholme D.J."/>
            <person name="Sarris P.F."/>
        </authorList>
    </citation>
    <scope>NUCLEOTIDE SEQUENCE</scope>
    <source>
        <strain evidence="1">PFS-102/07</strain>
        <tissue evidence="1">Leaf</tissue>
    </source>
</reference>
<dbReference type="AlphaFoldDB" id="A0A8S9KBG5"/>
<accession>A0A8S9KBG5</accession>
<organism evidence="1">
    <name type="scientific">Brassica cretica</name>
    <name type="common">Mustard</name>
    <dbReference type="NCBI Taxonomy" id="69181"/>
    <lineage>
        <taxon>Eukaryota</taxon>
        <taxon>Viridiplantae</taxon>
        <taxon>Streptophyta</taxon>
        <taxon>Embryophyta</taxon>
        <taxon>Tracheophyta</taxon>
        <taxon>Spermatophyta</taxon>
        <taxon>Magnoliopsida</taxon>
        <taxon>eudicotyledons</taxon>
        <taxon>Gunneridae</taxon>
        <taxon>Pentapetalae</taxon>
        <taxon>rosids</taxon>
        <taxon>malvids</taxon>
        <taxon>Brassicales</taxon>
        <taxon>Brassicaceae</taxon>
        <taxon>Brassiceae</taxon>
        <taxon>Brassica</taxon>
    </lineage>
</organism>
<dbReference type="EMBL" id="QGKY02000190">
    <property type="protein sequence ID" value="KAF2591402.1"/>
    <property type="molecule type" value="Genomic_DNA"/>
</dbReference>
<comment type="caution">
    <text evidence="1">The sequence shown here is derived from an EMBL/GenBank/DDBJ whole genome shotgun (WGS) entry which is preliminary data.</text>
</comment>
<protein>
    <submittedName>
        <fullName evidence="1">Uncharacterized protein</fullName>
    </submittedName>
</protein>